<evidence type="ECO:0000313" key="9">
    <source>
        <dbReference type="Proteomes" id="UP000319801"/>
    </source>
</evidence>
<dbReference type="PROSITE" id="PS51257">
    <property type="entry name" value="PROKAR_LIPOPROTEIN"/>
    <property type="match status" value="1"/>
</dbReference>
<keyword evidence="9" id="KW-1185">Reference proteome</keyword>
<evidence type="ECO:0000313" key="8">
    <source>
        <dbReference type="EMBL" id="TSK13551.1"/>
    </source>
</evidence>
<evidence type="ECO:0000256" key="1">
    <source>
        <dbReference type="ARBA" id="ARBA00004127"/>
    </source>
</evidence>
<organism evidence="8 9">
    <name type="scientific">Bagarius yarrelli</name>
    <name type="common">Goonch</name>
    <name type="synonym">Bagrus yarrelli</name>
    <dbReference type="NCBI Taxonomy" id="175774"/>
    <lineage>
        <taxon>Eukaryota</taxon>
        <taxon>Metazoa</taxon>
        <taxon>Chordata</taxon>
        <taxon>Craniata</taxon>
        <taxon>Vertebrata</taxon>
        <taxon>Euteleostomi</taxon>
        <taxon>Actinopterygii</taxon>
        <taxon>Neopterygii</taxon>
        <taxon>Teleostei</taxon>
        <taxon>Ostariophysi</taxon>
        <taxon>Siluriformes</taxon>
        <taxon>Sisoridae</taxon>
        <taxon>Sisorinae</taxon>
        <taxon>Bagarius</taxon>
    </lineage>
</organism>
<dbReference type="InterPro" id="IPR050911">
    <property type="entry name" value="DRAM/TMEM150_Autophagy_Mod"/>
</dbReference>
<reference evidence="8 9" key="1">
    <citation type="journal article" date="2019" name="Genome Biol. Evol.">
        <title>Whole-Genome Sequencing of the Giant Devil Catfish, Bagarius yarrelli.</title>
        <authorList>
            <person name="Jiang W."/>
            <person name="Lv Y."/>
            <person name="Cheng L."/>
            <person name="Yang K."/>
            <person name="Chao B."/>
            <person name="Wang X."/>
            <person name="Li Y."/>
            <person name="Pan X."/>
            <person name="You X."/>
            <person name="Zhang Y."/>
            <person name="Yang J."/>
            <person name="Li J."/>
            <person name="Zhang X."/>
            <person name="Liu S."/>
            <person name="Sun C."/>
            <person name="Yang J."/>
            <person name="Shi Q."/>
        </authorList>
    </citation>
    <scope>NUCLEOTIDE SEQUENCE [LARGE SCALE GENOMIC DNA]</scope>
    <source>
        <strain evidence="8">JWS20170419001</strain>
        <tissue evidence="8">Muscle</tissue>
    </source>
</reference>
<comment type="caution">
    <text evidence="8">The sequence shown here is derived from an EMBL/GenBank/DDBJ whole genome shotgun (WGS) entry which is preliminary data.</text>
</comment>
<dbReference type="Pfam" id="PF10277">
    <property type="entry name" value="Frag1"/>
    <property type="match status" value="1"/>
</dbReference>
<feature type="domain" description="CWH43-like N-terminal" evidence="7">
    <location>
        <begin position="45"/>
        <end position="77"/>
    </location>
</feature>
<keyword evidence="5 6" id="KW-0472">Membrane</keyword>
<dbReference type="PANTHER" id="PTHR21324:SF11">
    <property type="entry name" value="DNA DAMAGE-REGULATED AUTOPHAGY MODULATOR PROTEIN 1"/>
    <property type="match status" value="1"/>
</dbReference>
<comment type="similarity">
    <text evidence="2">Belongs to the DRAM/TMEM150 family.</text>
</comment>
<dbReference type="InterPro" id="IPR019402">
    <property type="entry name" value="CWH43_N"/>
</dbReference>
<evidence type="ECO:0000256" key="2">
    <source>
        <dbReference type="ARBA" id="ARBA00006565"/>
    </source>
</evidence>
<accession>A0A556TI76</accession>
<gene>
    <name evidence="8" type="ORF">Baya_0425</name>
</gene>
<evidence type="ECO:0000256" key="3">
    <source>
        <dbReference type="ARBA" id="ARBA00022692"/>
    </source>
</evidence>
<dbReference type="AlphaFoldDB" id="A0A556TI76"/>
<dbReference type="GO" id="GO:0005764">
    <property type="term" value="C:lysosome"/>
    <property type="evidence" value="ECO:0007669"/>
    <property type="project" value="TreeGrafter"/>
</dbReference>
<evidence type="ECO:0000256" key="5">
    <source>
        <dbReference type="ARBA" id="ARBA00023136"/>
    </source>
</evidence>
<feature type="transmembrane region" description="Helical" evidence="6">
    <location>
        <begin position="49"/>
        <end position="71"/>
    </location>
</feature>
<dbReference type="GO" id="GO:0010506">
    <property type="term" value="P:regulation of autophagy"/>
    <property type="evidence" value="ECO:0007669"/>
    <property type="project" value="TreeGrafter"/>
</dbReference>
<name>A0A556TI76_BAGYA</name>
<dbReference type="OrthoDB" id="191706at2759"/>
<comment type="subcellular location">
    <subcellularLocation>
        <location evidence="1">Endomembrane system</location>
        <topology evidence="1">Multi-pass membrane protein</topology>
    </subcellularLocation>
</comment>
<dbReference type="Proteomes" id="UP000319801">
    <property type="component" value="Unassembled WGS sequence"/>
</dbReference>
<evidence type="ECO:0000259" key="7">
    <source>
        <dbReference type="Pfam" id="PF10277"/>
    </source>
</evidence>
<dbReference type="PANTHER" id="PTHR21324">
    <property type="entry name" value="FASTING-INDUCIBLE INTEGRAL MEMBRANE PROTEIN TM6P1-RELATED"/>
    <property type="match status" value="1"/>
</dbReference>
<dbReference type="EMBL" id="VCAZ01000001">
    <property type="protein sequence ID" value="TSK13551.1"/>
    <property type="molecule type" value="Genomic_DNA"/>
</dbReference>
<proteinExistence type="inferred from homology"/>
<feature type="transmembrane region" description="Helical" evidence="6">
    <location>
        <begin position="21"/>
        <end position="43"/>
    </location>
</feature>
<sequence>MFARYKFVQKLTERTGGISTCLNGVAFAVATFSCIGMCFVATFQEYKLHVTSAVCEWIAAFTFIFFFYTYIQEFKHFTLQVDVQLREFL</sequence>
<evidence type="ECO:0000256" key="4">
    <source>
        <dbReference type="ARBA" id="ARBA00022989"/>
    </source>
</evidence>
<evidence type="ECO:0000256" key="6">
    <source>
        <dbReference type="SAM" id="Phobius"/>
    </source>
</evidence>
<keyword evidence="4 6" id="KW-1133">Transmembrane helix</keyword>
<protein>
    <submittedName>
        <fullName evidence="8">DNA damage-regulated autophagy modulator protein 1</fullName>
    </submittedName>
</protein>
<keyword evidence="3 6" id="KW-0812">Transmembrane</keyword>